<name>A0A514D281_9VIRU</name>
<sequence>MSEFLKQFLLQFLMEAIHAEMLKLGSPDVNTHISSLPVEHRAELSSELSQLVKPS</sequence>
<proteinExistence type="predicted"/>
<protein>
    <submittedName>
        <fullName evidence="1">Uncharacterized protein</fullName>
    </submittedName>
</protein>
<evidence type="ECO:0000313" key="1">
    <source>
        <dbReference type="EMBL" id="QDH87721.1"/>
    </source>
</evidence>
<reference evidence="1" key="1">
    <citation type="submission" date="2019-05" db="EMBL/GenBank/DDBJ databases">
        <title>Metatranscriptomic reconstruction reveals RNA viruses with the potential to shape carbon cycling in soil.</title>
        <authorList>
            <person name="Starr E.P."/>
            <person name="Nuccio E."/>
            <person name="Pett-Ridge J."/>
            <person name="Banfield J.F."/>
            <person name="Firestone M.K."/>
        </authorList>
    </citation>
    <scope>NUCLEOTIDE SEQUENCE</scope>
    <source>
        <strain evidence="1">H2_Rhizo_33_scaffold_874</strain>
    </source>
</reference>
<accession>A0A514D281</accession>
<gene>
    <name evidence="1" type="ORF">H2Rhizo33874_000001</name>
</gene>
<dbReference type="EMBL" id="MN033586">
    <property type="protein sequence ID" value="QDH87721.1"/>
    <property type="molecule type" value="Genomic_RNA"/>
</dbReference>
<organism evidence="1">
    <name type="scientific">Leviviridae sp</name>
    <dbReference type="NCBI Taxonomy" id="2027243"/>
    <lineage>
        <taxon>Viruses</taxon>
        <taxon>Riboviria</taxon>
        <taxon>Orthornavirae</taxon>
        <taxon>Lenarviricota</taxon>
        <taxon>Leviviricetes</taxon>
        <taxon>Norzivirales</taxon>
        <taxon>Fiersviridae</taxon>
    </lineage>
</organism>